<evidence type="ECO:0000313" key="4">
    <source>
        <dbReference type="Proteomes" id="UP000572268"/>
    </source>
</evidence>
<proteinExistence type="predicted"/>
<protein>
    <submittedName>
        <fullName evidence="2">Uncharacterized protein</fullName>
    </submittedName>
</protein>
<sequence>MATSSAYDVKKAPFCASSMNQPTESFSEVARTVASLPAIFRFHHKPYDSVFDETFTPKNFELEPPSRPAGWSMEEWQIAKETVALGITSTIIRVVDNPASSTTE</sequence>
<dbReference type="Proteomes" id="UP000572268">
    <property type="component" value="Unassembled WGS sequence"/>
</dbReference>
<evidence type="ECO:0000313" key="3">
    <source>
        <dbReference type="Proteomes" id="UP000570595"/>
    </source>
</evidence>
<organism evidence="2 4">
    <name type="scientific">Perkinsus olseni</name>
    <name type="common">Perkinsus atlanticus</name>
    <dbReference type="NCBI Taxonomy" id="32597"/>
    <lineage>
        <taxon>Eukaryota</taxon>
        <taxon>Sar</taxon>
        <taxon>Alveolata</taxon>
        <taxon>Perkinsozoa</taxon>
        <taxon>Perkinsea</taxon>
        <taxon>Perkinsida</taxon>
        <taxon>Perkinsidae</taxon>
        <taxon>Perkinsus</taxon>
    </lineage>
</organism>
<dbReference type="EMBL" id="JABANN010000018">
    <property type="protein sequence ID" value="KAF4675212.1"/>
    <property type="molecule type" value="Genomic_DNA"/>
</dbReference>
<accession>A0A7J6MUD8</accession>
<dbReference type="EMBL" id="JABAHT010000016">
    <property type="protein sequence ID" value="KAF4669999.1"/>
    <property type="molecule type" value="Genomic_DNA"/>
</dbReference>
<gene>
    <name evidence="2" type="ORF">FOL46_002478</name>
    <name evidence="1" type="ORF">FOZ61_002196</name>
</gene>
<evidence type="ECO:0000313" key="1">
    <source>
        <dbReference type="EMBL" id="KAF4669999.1"/>
    </source>
</evidence>
<reference evidence="3 4" key="1">
    <citation type="submission" date="2020-04" db="EMBL/GenBank/DDBJ databases">
        <title>Perkinsus olseni comparative genomics.</title>
        <authorList>
            <person name="Bogema D.R."/>
        </authorList>
    </citation>
    <scope>NUCLEOTIDE SEQUENCE [LARGE SCALE GENOMIC DNA]</scope>
    <source>
        <strain evidence="1">ATCC PRA-179</strain>
        <strain evidence="2">ATCC PRA-31</strain>
    </source>
</reference>
<name>A0A7J6MUD8_PEROL</name>
<dbReference type="OrthoDB" id="439969at2759"/>
<evidence type="ECO:0000313" key="2">
    <source>
        <dbReference type="EMBL" id="KAF4675212.1"/>
    </source>
</evidence>
<dbReference type="Proteomes" id="UP000570595">
    <property type="component" value="Unassembled WGS sequence"/>
</dbReference>
<dbReference type="AlphaFoldDB" id="A0A7J6MUD8"/>
<comment type="caution">
    <text evidence="2">The sequence shown here is derived from an EMBL/GenBank/DDBJ whole genome shotgun (WGS) entry which is preliminary data.</text>
</comment>